<evidence type="ECO:0000313" key="1">
    <source>
        <dbReference type="EMBL" id="ART30521.1"/>
    </source>
</evidence>
<keyword evidence="1" id="KW-0496">Mitochondrion</keyword>
<dbReference type="EMBL" id="KY774314">
    <property type="protein sequence ID" value="ART30521.1"/>
    <property type="molecule type" value="Genomic_DNA"/>
</dbReference>
<organism evidence="1">
    <name type="scientific">Utricularia reniformis</name>
    <dbReference type="NCBI Taxonomy" id="192314"/>
    <lineage>
        <taxon>Eukaryota</taxon>
        <taxon>Viridiplantae</taxon>
        <taxon>Streptophyta</taxon>
        <taxon>Embryophyta</taxon>
        <taxon>Tracheophyta</taxon>
        <taxon>Spermatophyta</taxon>
        <taxon>Magnoliopsida</taxon>
        <taxon>eudicotyledons</taxon>
        <taxon>Gunneridae</taxon>
        <taxon>Pentapetalae</taxon>
        <taxon>asterids</taxon>
        <taxon>lamiids</taxon>
        <taxon>Lamiales</taxon>
        <taxon>Lentibulariaceae</taxon>
        <taxon>Utricularia</taxon>
    </lineage>
</organism>
<accession>A0A1Y0AZG3</accession>
<sequence>MPQKELLGHPLCKIASLSHPVSYRWVLMVFFFRNVNSQSYNIGKSLTGRI</sequence>
<proteinExistence type="predicted"/>
<gene>
    <name evidence="1" type="ORF">AEK19_MT0243</name>
</gene>
<name>A0A1Y0AZG3_9LAMI</name>
<reference evidence="1" key="1">
    <citation type="submission" date="2017-03" db="EMBL/GenBank/DDBJ databases">
        <title>The mitochondrial genome of the carnivorous plant Utricularia reniformis (Lentibulariaceae): structure, comparative analysis and evolutionary landmarks.</title>
        <authorList>
            <person name="Silva S.R."/>
            <person name="Alvarenga D.O."/>
            <person name="Michael T.P."/>
            <person name="Miranda V.F.O."/>
            <person name="Varani A.M."/>
        </authorList>
    </citation>
    <scope>NUCLEOTIDE SEQUENCE</scope>
</reference>
<dbReference type="AlphaFoldDB" id="A0A1Y0AZG3"/>
<protein>
    <submittedName>
        <fullName evidence="1">Uncharacterized protein</fullName>
    </submittedName>
</protein>
<geneLocation type="mitochondrion" evidence="1"/>